<dbReference type="InterPro" id="IPR027417">
    <property type="entry name" value="P-loop_NTPase"/>
</dbReference>
<keyword evidence="8" id="KW-1185">Reference proteome</keyword>
<dbReference type="OMA" id="FKSKMQD"/>
<keyword evidence="3" id="KW-0963">Cytoplasm</keyword>
<dbReference type="GO" id="GO:0005737">
    <property type="term" value="C:cytoplasm"/>
    <property type="evidence" value="ECO:0007669"/>
    <property type="project" value="UniProtKB-SubCell"/>
</dbReference>
<dbReference type="Ensembl" id="ENSSPUT00000009402.1">
    <property type="protein sequence ID" value="ENSSPUP00000008817.1"/>
    <property type="gene ID" value="ENSSPUG00000006860.1"/>
</dbReference>
<dbReference type="GeneTree" id="ENSGT00940000163403"/>
<evidence type="ECO:0000313" key="8">
    <source>
        <dbReference type="Proteomes" id="UP000694392"/>
    </source>
</evidence>
<sequence>MDRMDVIETMAGVSLPGHLHTSESLRAASSFQFRDSDVLIVTYPKSGTTWMQEILTLIYDKGDPHVAKSIPNWARAPWLEHTYFKEALQESAEPRLLTTHMPFQVLAAALRQSKAKVIYVARNPKDTAVSFYHFHKMARFLPNPGSFEDFLLRFLDGTVQYGSWFKHIKGWLGQREELSLFYITYEELHQDLRCSIKRLSTFLGCPLLPDQVEAIEQHCSFSSMSQNAMANYTLVPHEIMDHSKSPFMRKGTVGDWRDHFTPLQNILFNKVYQEEMGASDLRLQWTLD</sequence>
<dbReference type="SUPFAM" id="SSF52540">
    <property type="entry name" value="P-loop containing nucleoside triphosphate hydrolases"/>
    <property type="match status" value="1"/>
</dbReference>
<dbReference type="PANTHER" id="PTHR11783">
    <property type="entry name" value="SULFOTRANSFERASE SULT"/>
    <property type="match status" value="1"/>
</dbReference>
<evidence type="ECO:0000259" key="6">
    <source>
        <dbReference type="Pfam" id="PF00685"/>
    </source>
</evidence>
<evidence type="ECO:0000313" key="7">
    <source>
        <dbReference type="Ensembl" id="ENSSPUP00000008817.1"/>
    </source>
</evidence>
<comment type="similarity">
    <text evidence="2 5">Belongs to the sulfotransferase 1 family.</text>
</comment>
<evidence type="ECO:0000256" key="1">
    <source>
        <dbReference type="ARBA" id="ARBA00004496"/>
    </source>
</evidence>
<evidence type="ECO:0000256" key="2">
    <source>
        <dbReference type="ARBA" id="ARBA00005771"/>
    </source>
</evidence>
<evidence type="ECO:0000256" key="3">
    <source>
        <dbReference type="ARBA" id="ARBA00022490"/>
    </source>
</evidence>
<dbReference type="EC" id="2.8.2.-" evidence="5"/>
<reference evidence="7" key="1">
    <citation type="submission" date="2025-08" db="UniProtKB">
        <authorList>
            <consortium name="Ensembl"/>
        </authorList>
    </citation>
    <scope>IDENTIFICATION</scope>
</reference>
<organism evidence="7 8">
    <name type="scientific">Sphenodon punctatus</name>
    <name type="common">Tuatara</name>
    <name type="synonym">Hatteria punctata</name>
    <dbReference type="NCBI Taxonomy" id="8508"/>
    <lineage>
        <taxon>Eukaryota</taxon>
        <taxon>Metazoa</taxon>
        <taxon>Chordata</taxon>
        <taxon>Craniata</taxon>
        <taxon>Vertebrata</taxon>
        <taxon>Euteleostomi</taxon>
        <taxon>Lepidosauria</taxon>
        <taxon>Sphenodontia</taxon>
        <taxon>Sphenodontidae</taxon>
        <taxon>Sphenodon</taxon>
    </lineage>
</organism>
<proteinExistence type="inferred from homology"/>
<reference evidence="7" key="2">
    <citation type="submission" date="2025-09" db="UniProtKB">
        <authorList>
            <consortium name="Ensembl"/>
        </authorList>
    </citation>
    <scope>IDENTIFICATION</scope>
</reference>
<comment type="subcellular location">
    <subcellularLocation>
        <location evidence="1">Cytoplasm</location>
    </subcellularLocation>
</comment>
<dbReference type="AlphaFoldDB" id="A0A8D0GRT2"/>
<dbReference type="GO" id="GO:0008146">
    <property type="term" value="F:sulfotransferase activity"/>
    <property type="evidence" value="ECO:0007669"/>
    <property type="project" value="InterPro"/>
</dbReference>
<dbReference type="Proteomes" id="UP000694392">
    <property type="component" value="Unplaced"/>
</dbReference>
<name>A0A8D0GRT2_SPHPU</name>
<feature type="domain" description="Sulfotransferase" evidence="6">
    <location>
        <begin position="35"/>
        <end position="279"/>
    </location>
</feature>
<dbReference type="Gene3D" id="3.40.50.300">
    <property type="entry name" value="P-loop containing nucleotide triphosphate hydrolases"/>
    <property type="match status" value="1"/>
</dbReference>
<keyword evidence="4 5" id="KW-0808">Transferase</keyword>
<dbReference type="InterPro" id="IPR000863">
    <property type="entry name" value="Sulfotransferase_dom"/>
</dbReference>
<dbReference type="Pfam" id="PF00685">
    <property type="entry name" value="Sulfotransfer_1"/>
    <property type="match status" value="1"/>
</dbReference>
<accession>A0A8D0GRT2</accession>
<protein>
    <recommendedName>
        <fullName evidence="5">Sulfotransferase</fullName>
        <ecNumber evidence="5">2.8.2.-</ecNumber>
    </recommendedName>
</protein>
<dbReference type="FunFam" id="3.40.50.300:FF:000433">
    <property type="entry name" value="Estrogen sulfotransferase"/>
    <property type="match status" value="1"/>
</dbReference>
<evidence type="ECO:0000256" key="4">
    <source>
        <dbReference type="ARBA" id="ARBA00022679"/>
    </source>
</evidence>
<evidence type="ECO:0000256" key="5">
    <source>
        <dbReference type="RuleBase" id="RU361155"/>
    </source>
</evidence>